<comment type="caution">
    <text evidence="1">The sequence shown here is derived from an EMBL/GenBank/DDBJ whole genome shotgun (WGS) entry which is preliminary data.</text>
</comment>
<dbReference type="Pfam" id="PF03702">
    <property type="entry name" value="AnmK"/>
    <property type="match status" value="1"/>
</dbReference>
<dbReference type="PATRIC" id="fig|1184387.3.peg.1768"/>
<dbReference type="GO" id="GO:0005524">
    <property type="term" value="F:ATP binding"/>
    <property type="evidence" value="ECO:0007669"/>
    <property type="project" value="InterPro"/>
</dbReference>
<reference evidence="2" key="1">
    <citation type="journal article" date="2015" name="MBio">
        <title>Genome-Resolved Metagenomic Analysis Reveals Roles for Candidate Phyla and Other Microbial Community Members in Biogeochemical Transformations in Oil Reservoirs.</title>
        <authorList>
            <person name="Hu P."/>
            <person name="Tom L."/>
            <person name="Singh A."/>
            <person name="Thomas B.C."/>
            <person name="Baker B.J."/>
            <person name="Piceno Y.M."/>
            <person name="Andersen G.L."/>
            <person name="Banfield J.F."/>
        </authorList>
    </citation>
    <scope>NUCLEOTIDE SEQUENCE [LARGE SCALE GENOMIC DNA]</scope>
</reference>
<dbReference type="InterPro" id="IPR043129">
    <property type="entry name" value="ATPase_NBD"/>
</dbReference>
<proteinExistence type="predicted"/>
<evidence type="ECO:0000313" key="2">
    <source>
        <dbReference type="Proteomes" id="UP000054092"/>
    </source>
</evidence>
<dbReference type="GO" id="GO:0016773">
    <property type="term" value="F:phosphotransferase activity, alcohol group as acceptor"/>
    <property type="evidence" value="ECO:0007669"/>
    <property type="project" value="InterPro"/>
</dbReference>
<dbReference type="Gene3D" id="3.30.420.40">
    <property type="match status" value="2"/>
</dbReference>
<dbReference type="SUPFAM" id="SSF53067">
    <property type="entry name" value="Actin-like ATPase domain"/>
    <property type="match status" value="1"/>
</dbReference>
<dbReference type="GO" id="GO:0009254">
    <property type="term" value="P:peptidoglycan turnover"/>
    <property type="evidence" value="ECO:0007669"/>
    <property type="project" value="InterPro"/>
</dbReference>
<sequence length="371" mass="41140">MIWNRMRGLLASRRRNILGVMSGTSADGLELALVSCSGSGKSMKIELLDHFSVRFDSLFHDEIVKTYDPDLSGVDRVNLMNFVIGRRHAAAIKSYLEKTRVVVEAIAYHGQTVYHDPENRATLQIGEADVISSETGLPVVFDFRKKDMVYGGEGAPIIPYFDWIYFESGSYAVNLGGIANVTYVDDDLENVKAFDTGPANCLLDLVTKKHYNLEFDENGKIAASGVVDDEILNALLERDRSYFERRPPKSTGRELYNEVFLEGIYATKPEDLVRTLVRFSVRRLVESITSYLPMGKRMIVTGGGALNPVMLEDLQRLSGLEVVVPDRTFLQAKEAMGMAVLAQEFFNGVGANVPSVTGARQRVVLGKLALP</sequence>
<dbReference type="EMBL" id="LGGP01000244">
    <property type="protein sequence ID" value="KUK79720.1"/>
    <property type="molecule type" value="Genomic_DNA"/>
</dbReference>
<protein>
    <submittedName>
        <fullName evidence="1">Molecular chaperone</fullName>
    </submittedName>
</protein>
<organism evidence="1 2">
    <name type="scientific">Mesotoga prima</name>
    <dbReference type="NCBI Taxonomy" id="1184387"/>
    <lineage>
        <taxon>Bacteria</taxon>
        <taxon>Thermotogati</taxon>
        <taxon>Thermotogota</taxon>
        <taxon>Thermotogae</taxon>
        <taxon>Kosmotogales</taxon>
        <taxon>Kosmotogaceae</taxon>
        <taxon>Mesotoga</taxon>
    </lineage>
</organism>
<dbReference type="PANTHER" id="PTHR30605">
    <property type="entry name" value="ANHYDRO-N-ACETYLMURAMIC ACID KINASE"/>
    <property type="match status" value="1"/>
</dbReference>
<dbReference type="GO" id="GO:0006040">
    <property type="term" value="P:amino sugar metabolic process"/>
    <property type="evidence" value="ECO:0007669"/>
    <property type="project" value="InterPro"/>
</dbReference>
<accession>A0A124FY08</accession>
<gene>
    <name evidence="1" type="ORF">XD94_1310</name>
</gene>
<dbReference type="PANTHER" id="PTHR30605:SF0">
    <property type="entry name" value="ANHYDRO-N-ACETYLMURAMIC ACID KINASE"/>
    <property type="match status" value="1"/>
</dbReference>
<dbReference type="AlphaFoldDB" id="A0A124FY08"/>
<evidence type="ECO:0000313" key="1">
    <source>
        <dbReference type="EMBL" id="KUK79720.1"/>
    </source>
</evidence>
<dbReference type="InterPro" id="IPR005338">
    <property type="entry name" value="Anhydro_N_Ac-Mur_kinase"/>
</dbReference>
<dbReference type="Proteomes" id="UP000054092">
    <property type="component" value="Unassembled WGS sequence"/>
</dbReference>
<name>A0A124FY08_9BACT</name>